<comment type="caution">
    <text evidence="1">The sequence shown here is derived from an EMBL/GenBank/DDBJ whole genome shotgun (WGS) entry which is preliminary data.</text>
</comment>
<sequence length="131" mass="14306">MLTAAPDQNCSASLPGQENIAWKGKHPYTAEDIAKAKGFLKSHIMPWIKLQLDVRRQNSQRTERGGRSNYKYPVLDSVNNAGGDLMDESQWIPSAFAMAQSRARARAIIDSSYCGPMQMIIHGEGGAAKAG</sequence>
<evidence type="ECO:0000313" key="2">
    <source>
        <dbReference type="Proteomes" id="UP001165083"/>
    </source>
</evidence>
<gene>
    <name evidence="1" type="ORF">Plil01_001628200</name>
</gene>
<dbReference type="AlphaFoldDB" id="A0A9W7CUP8"/>
<protein>
    <submittedName>
        <fullName evidence="1">Unnamed protein product</fullName>
    </submittedName>
</protein>
<proteinExistence type="predicted"/>
<reference evidence="1" key="1">
    <citation type="submission" date="2023-04" db="EMBL/GenBank/DDBJ databases">
        <title>Phytophthora lilii NBRC 32176.</title>
        <authorList>
            <person name="Ichikawa N."/>
            <person name="Sato H."/>
            <person name="Tonouchi N."/>
        </authorList>
    </citation>
    <scope>NUCLEOTIDE SEQUENCE</scope>
    <source>
        <strain evidence="1">NBRC 32176</strain>
    </source>
</reference>
<evidence type="ECO:0000313" key="1">
    <source>
        <dbReference type="EMBL" id="GMF39335.1"/>
    </source>
</evidence>
<organism evidence="1 2">
    <name type="scientific">Phytophthora lilii</name>
    <dbReference type="NCBI Taxonomy" id="2077276"/>
    <lineage>
        <taxon>Eukaryota</taxon>
        <taxon>Sar</taxon>
        <taxon>Stramenopiles</taxon>
        <taxon>Oomycota</taxon>
        <taxon>Peronosporomycetes</taxon>
        <taxon>Peronosporales</taxon>
        <taxon>Peronosporaceae</taxon>
        <taxon>Phytophthora</taxon>
    </lineage>
</organism>
<name>A0A9W7CUP8_9STRA</name>
<accession>A0A9W7CUP8</accession>
<keyword evidence="2" id="KW-1185">Reference proteome</keyword>
<dbReference type="EMBL" id="BSXW01001821">
    <property type="protein sequence ID" value="GMF39335.1"/>
    <property type="molecule type" value="Genomic_DNA"/>
</dbReference>
<dbReference type="Proteomes" id="UP001165083">
    <property type="component" value="Unassembled WGS sequence"/>
</dbReference>